<accession>M1VYX5</accession>
<evidence type="ECO:0008006" key="4">
    <source>
        <dbReference type="Google" id="ProtNLM"/>
    </source>
</evidence>
<keyword evidence="3" id="KW-1185">Reference proteome</keyword>
<proteinExistence type="predicted"/>
<name>M1VYX5_CLAP2</name>
<evidence type="ECO:0000256" key="1">
    <source>
        <dbReference type="SAM" id="MobiDB-lite"/>
    </source>
</evidence>
<dbReference type="STRING" id="1111077.M1VYX5"/>
<dbReference type="OrthoDB" id="5393654at2759"/>
<dbReference type="Proteomes" id="UP000016801">
    <property type="component" value="Unassembled WGS sequence"/>
</dbReference>
<comment type="caution">
    <text evidence="2">The sequence shown here is derived from an EMBL/GenBank/DDBJ whole genome shotgun (WGS) entry which is preliminary data.</text>
</comment>
<evidence type="ECO:0000313" key="3">
    <source>
        <dbReference type="Proteomes" id="UP000016801"/>
    </source>
</evidence>
<dbReference type="eggNOG" id="ENOG502QRQN">
    <property type="taxonomic scope" value="Eukaryota"/>
</dbReference>
<organism evidence="2 3">
    <name type="scientific">Claviceps purpurea (strain 20.1)</name>
    <name type="common">Ergot fungus</name>
    <name type="synonym">Sphacelia segetum</name>
    <dbReference type="NCBI Taxonomy" id="1111077"/>
    <lineage>
        <taxon>Eukaryota</taxon>
        <taxon>Fungi</taxon>
        <taxon>Dikarya</taxon>
        <taxon>Ascomycota</taxon>
        <taxon>Pezizomycotina</taxon>
        <taxon>Sordariomycetes</taxon>
        <taxon>Hypocreomycetidae</taxon>
        <taxon>Hypocreales</taxon>
        <taxon>Clavicipitaceae</taxon>
        <taxon>Claviceps</taxon>
    </lineage>
</organism>
<feature type="region of interest" description="Disordered" evidence="1">
    <location>
        <begin position="283"/>
        <end position="334"/>
    </location>
</feature>
<dbReference type="EMBL" id="CAGA01000005">
    <property type="protein sequence ID" value="CCE27616.1"/>
    <property type="molecule type" value="Genomic_DNA"/>
</dbReference>
<dbReference type="PhylomeDB" id="M1VYX5"/>
<feature type="compositionally biased region" description="Low complexity" evidence="1">
    <location>
        <begin position="310"/>
        <end position="321"/>
    </location>
</feature>
<reference evidence="2 3" key="1">
    <citation type="journal article" date="2013" name="PLoS Genet.">
        <title>Plant-symbiotic fungi as chemical engineers: Multi-genome analysis of the Clavicipitaceae reveals dynamics of alkaloid loci.</title>
        <authorList>
            <person name="Schardl C.L."/>
            <person name="Young C.A."/>
            <person name="Hesse U."/>
            <person name="Amyotte S.G."/>
            <person name="Andreeva K."/>
            <person name="Calie P.J."/>
            <person name="Fleetwood D.J."/>
            <person name="Haws D.C."/>
            <person name="Moore N."/>
            <person name="Oeser B."/>
            <person name="Panaccione D.G."/>
            <person name="Schweri K.K."/>
            <person name="Voisey C.R."/>
            <person name="Farman M.L."/>
            <person name="Jaromczyk J.W."/>
            <person name="Roe B.A."/>
            <person name="O'Sullivan D.M."/>
            <person name="Scott B."/>
            <person name="Tudzynski P."/>
            <person name="An Z."/>
            <person name="Arnaoudova E.G."/>
            <person name="Bullock C.T."/>
            <person name="Charlton N.D."/>
            <person name="Chen L."/>
            <person name="Cox M."/>
            <person name="Dinkins R.D."/>
            <person name="Florea S."/>
            <person name="Glenn A.E."/>
            <person name="Gordon A."/>
            <person name="Gueldener U."/>
            <person name="Harris D.R."/>
            <person name="Hollin W."/>
            <person name="Jaromczyk J."/>
            <person name="Johnson R.D."/>
            <person name="Khan A.K."/>
            <person name="Leistner E."/>
            <person name="Leuchtmann A."/>
            <person name="Li C."/>
            <person name="Liu J."/>
            <person name="Liu J."/>
            <person name="Liu M."/>
            <person name="Mace W."/>
            <person name="Machado C."/>
            <person name="Nagabhyru P."/>
            <person name="Pan J."/>
            <person name="Schmid J."/>
            <person name="Sugawara K."/>
            <person name="Steiner U."/>
            <person name="Takach J.E."/>
            <person name="Tanaka E."/>
            <person name="Webb J.S."/>
            <person name="Wilson E.V."/>
            <person name="Wiseman J.L."/>
            <person name="Yoshida R."/>
            <person name="Zeng Z."/>
        </authorList>
    </citation>
    <scope>NUCLEOTIDE SEQUENCE [LARGE SCALE GENOMIC DNA]</scope>
    <source>
        <strain evidence="2 3">20.1</strain>
    </source>
</reference>
<dbReference type="PANTHER" id="PTHR35179:SF2">
    <property type="entry name" value="START DOMAIN-CONTAINING PROTEIN"/>
    <property type="match status" value="1"/>
</dbReference>
<evidence type="ECO:0000313" key="2">
    <source>
        <dbReference type="EMBL" id="CCE27616.1"/>
    </source>
</evidence>
<sequence length="525" mass="58385">MLALVLKARHHRINDGLDSGASFYHLTDWIRLSWPFPTPEATILVVHGAFLVRIRRLINQAEVPPGSQPSPAVPSAPYGKVRHEISAVDLSTATVEDNDLRISGCKTVASYNWVTKPEASIVVPGMPAKWTPLLTPRQLSEDCGTFYRDRNAAFYPKHPLEPAVRSILSVRADMKPTESFGTVDLFGCGSTLASLLRFSQGKAPSFRILVEVVGSVVHLVRRERSPRETIPDVRGYGHSFPESYTTWDPEVRGSSFHQRIVNYQLGGLGIFCLFEGDGYLPSESTLPTEPAPKETIVRGSTSSTDEGAFSCLSVSSSMPSSTNNPGGRSDGEPELKVSVAGQLKPQNCIFELKTRSIKRQNEQDAIMQPQLSRLWLRQVPNLVLAYHTSGLFTDIRVMDIRNEVSEWEKKESAVIRKFVALLRQIVDIARSGLASGCRMELTCEEGASILCVRDQEPDLPQFLSQETLKKWEAWLNEDDTSHSDVDDSESWCLTDDYSFDHNSTSEGEDFAACDKECGYCGRCEY</sequence>
<dbReference type="AlphaFoldDB" id="M1VYX5"/>
<gene>
    <name evidence="2" type="ORF">CPUR_01090</name>
</gene>
<dbReference type="VEuPathDB" id="FungiDB:CPUR_01090"/>
<dbReference type="PANTHER" id="PTHR35179">
    <property type="entry name" value="PROTEIN CBG02620"/>
    <property type="match status" value="1"/>
</dbReference>
<protein>
    <recommendedName>
        <fullName evidence="4">Geranylgeranyl pyrophosphate synthetase</fullName>
    </recommendedName>
</protein>
<dbReference type="HOGENOM" id="CLU_030046_1_0_1"/>